<evidence type="ECO:0000313" key="2">
    <source>
        <dbReference type="Proteomes" id="UP001629274"/>
    </source>
</evidence>
<protein>
    <recommendedName>
        <fullName evidence="3">SWIM-type domain-containing protein</fullName>
    </recommendedName>
</protein>
<reference evidence="1 2" key="1">
    <citation type="journal article" date="2024" name="Chem. Sci.">
        <title>Discovery of megapolipeptins by genome mining of a Burkholderiales bacteria collection.</title>
        <authorList>
            <person name="Paulo B.S."/>
            <person name="Recchia M.J.J."/>
            <person name="Lee S."/>
            <person name="Fergusson C.H."/>
            <person name="Romanowski S.B."/>
            <person name="Hernandez A."/>
            <person name="Krull N."/>
            <person name="Liu D.Y."/>
            <person name="Cavanagh H."/>
            <person name="Bos A."/>
            <person name="Gray C.A."/>
            <person name="Murphy B.T."/>
            <person name="Linington R.G."/>
            <person name="Eustaquio A.S."/>
        </authorList>
    </citation>
    <scope>NUCLEOTIDE SEQUENCE [LARGE SCALE GENOMIC DNA]</scope>
    <source>
        <strain evidence="1 2">RL17-351-BIE-A</strain>
    </source>
</reference>
<dbReference type="Proteomes" id="UP001629274">
    <property type="component" value="Unassembled WGS sequence"/>
</dbReference>
<name>A0ABW9BEX8_9BURK</name>
<evidence type="ECO:0008006" key="3">
    <source>
        <dbReference type="Google" id="ProtNLM"/>
    </source>
</evidence>
<keyword evidence="2" id="KW-1185">Reference proteome</keyword>
<comment type="caution">
    <text evidence="1">The sequence shown here is derived from an EMBL/GenBank/DDBJ whole genome shotgun (WGS) entry which is preliminary data.</text>
</comment>
<organism evidence="1 2">
    <name type="scientific">Paraburkholderia phytofirmans</name>
    <dbReference type="NCBI Taxonomy" id="261302"/>
    <lineage>
        <taxon>Bacteria</taxon>
        <taxon>Pseudomonadati</taxon>
        <taxon>Pseudomonadota</taxon>
        <taxon>Betaproteobacteria</taxon>
        <taxon>Burkholderiales</taxon>
        <taxon>Burkholderiaceae</taxon>
        <taxon>Paraburkholderia</taxon>
    </lineage>
</organism>
<dbReference type="EMBL" id="JAQQDR010000004">
    <property type="protein sequence ID" value="MFM0239179.1"/>
    <property type="molecule type" value="Genomic_DNA"/>
</dbReference>
<accession>A0ABW9BEX8</accession>
<gene>
    <name evidence="1" type="ORF">PQR03_13645</name>
</gene>
<sequence>MNAHELETYRGFTIHIAVHEMPKHWVCEITFERAEQQECKCSPPMFRHQACRLKRSMLTFSMEMQFKARMLVDEWIGKQPD</sequence>
<proteinExistence type="predicted"/>
<evidence type="ECO:0000313" key="1">
    <source>
        <dbReference type="EMBL" id="MFM0239179.1"/>
    </source>
</evidence>
<dbReference type="RefSeq" id="WP_408259417.1">
    <property type="nucleotide sequence ID" value="NZ_JAQQCK010000002.1"/>
</dbReference>